<keyword evidence="2" id="KW-1185">Reference proteome</keyword>
<dbReference type="EMBL" id="CM047749">
    <property type="protein sequence ID" value="KAJ0011253.1"/>
    <property type="molecule type" value="Genomic_DNA"/>
</dbReference>
<comment type="caution">
    <text evidence="1">The sequence shown here is derived from an EMBL/GenBank/DDBJ whole genome shotgun (WGS) entry which is preliminary data.</text>
</comment>
<evidence type="ECO:0000313" key="2">
    <source>
        <dbReference type="Proteomes" id="UP001163603"/>
    </source>
</evidence>
<proteinExistence type="predicted"/>
<evidence type="ECO:0000313" key="1">
    <source>
        <dbReference type="EMBL" id="KAJ0011253.1"/>
    </source>
</evidence>
<organism evidence="1 2">
    <name type="scientific">Pistacia integerrima</name>
    <dbReference type="NCBI Taxonomy" id="434235"/>
    <lineage>
        <taxon>Eukaryota</taxon>
        <taxon>Viridiplantae</taxon>
        <taxon>Streptophyta</taxon>
        <taxon>Embryophyta</taxon>
        <taxon>Tracheophyta</taxon>
        <taxon>Spermatophyta</taxon>
        <taxon>Magnoliopsida</taxon>
        <taxon>eudicotyledons</taxon>
        <taxon>Gunneridae</taxon>
        <taxon>Pentapetalae</taxon>
        <taxon>rosids</taxon>
        <taxon>malvids</taxon>
        <taxon>Sapindales</taxon>
        <taxon>Anacardiaceae</taxon>
        <taxon>Pistacia</taxon>
    </lineage>
</organism>
<sequence>MFGCKGNLFQYPIGIDGYNYGFCIVSQPYYTSTDSRRRGRGATPRNQQHENFKNGWDNKDPSCSYFGYPYNHRRLFK</sequence>
<protein>
    <submittedName>
        <fullName evidence="1">Uncharacterized protein</fullName>
    </submittedName>
</protein>
<accession>A0ACC0X6J5</accession>
<name>A0ACC0X6J5_9ROSI</name>
<gene>
    <name evidence="1" type="ORF">Pint_33856</name>
</gene>
<dbReference type="Proteomes" id="UP001163603">
    <property type="component" value="Chromosome 14"/>
</dbReference>
<reference evidence="2" key="1">
    <citation type="journal article" date="2023" name="G3 (Bethesda)">
        <title>Genome assembly and association tests identify interacting loci associated with vigor, precocity, and sex in interspecific pistachio rootstocks.</title>
        <authorList>
            <person name="Palmer W."/>
            <person name="Jacygrad E."/>
            <person name="Sagayaradj S."/>
            <person name="Cavanaugh K."/>
            <person name="Han R."/>
            <person name="Bertier L."/>
            <person name="Beede B."/>
            <person name="Kafkas S."/>
            <person name="Golino D."/>
            <person name="Preece J."/>
            <person name="Michelmore R."/>
        </authorList>
    </citation>
    <scope>NUCLEOTIDE SEQUENCE [LARGE SCALE GENOMIC DNA]</scope>
</reference>